<feature type="transmembrane region" description="Helical" evidence="6">
    <location>
        <begin position="785"/>
        <end position="804"/>
    </location>
</feature>
<evidence type="ECO:0000313" key="8">
    <source>
        <dbReference type="EMBL" id="MCM2679327.1"/>
    </source>
</evidence>
<keyword evidence="2" id="KW-1003">Cell membrane</keyword>
<dbReference type="Pfam" id="PF02687">
    <property type="entry name" value="FtsX"/>
    <property type="match status" value="1"/>
</dbReference>
<protein>
    <recommendedName>
        <fullName evidence="7">ABC3 transporter permease C-terminal domain-containing protein</fullName>
    </recommendedName>
</protein>
<dbReference type="RefSeq" id="WP_251260678.1">
    <property type="nucleotide sequence ID" value="NZ_JAMQGP010000002.1"/>
</dbReference>
<dbReference type="PANTHER" id="PTHR30287:SF1">
    <property type="entry name" value="INNER MEMBRANE PROTEIN"/>
    <property type="match status" value="1"/>
</dbReference>
<feature type="transmembrane region" description="Helical" evidence="6">
    <location>
        <begin position="697"/>
        <end position="720"/>
    </location>
</feature>
<dbReference type="InterPro" id="IPR003838">
    <property type="entry name" value="ABC3_permease_C"/>
</dbReference>
<evidence type="ECO:0000256" key="4">
    <source>
        <dbReference type="ARBA" id="ARBA00022989"/>
    </source>
</evidence>
<evidence type="ECO:0000256" key="5">
    <source>
        <dbReference type="ARBA" id="ARBA00023136"/>
    </source>
</evidence>
<evidence type="ECO:0000256" key="3">
    <source>
        <dbReference type="ARBA" id="ARBA00022692"/>
    </source>
</evidence>
<gene>
    <name evidence="8" type="ORF">NAF29_06545</name>
</gene>
<feature type="domain" description="ABC3 transporter permease C-terminal" evidence="7">
    <location>
        <begin position="701"/>
        <end position="807"/>
    </location>
</feature>
<reference evidence="8 9" key="1">
    <citation type="journal article" date="2013" name="Antonie Van Leeuwenhoek">
        <title>Echinimonas agarilytica gen. nov., sp. nov., a new gammaproteobacterium isolated from the sea urchin Strongylocentrotus intermedius.</title>
        <authorList>
            <person name="Nedashkovskaya O.I."/>
            <person name="Stenkova A.M."/>
            <person name="Zhukova N.V."/>
            <person name="Van Trappen S."/>
            <person name="Lee J.S."/>
            <person name="Kim S.B."/>
        </authorList>
    </citation>
    <scope>NUCLEOTIDE SEQUENCE [LARGE SCALE GENOMIC DNA]</scope>
    <source>
        <strain evidence="8 9">KMM 6351</strain>
    </source>
</reference>
<keyword evidence="3 6" id="KW-0812">Transmembrane</keyword>
<sequence>MNWFTMQRRHWRQGETWLLFISVTLAVFACYSLTSMGVLMQQSLMRTSAELMGADRILSATRKAEPDWLAQAQSQGVSYSEQWLFNSMIFADDSDDAEMQLASVKAVDSNYPAKGELLVETQDGTFMKRPKAGEIFVDKRFEELLGLTLEQPLKLGVASFNIAGWIVREPDSGLSIFGNLPSIIMQLDDVETTEIIQPGSRLRYRYLLTASDQQLNAYDEWIKPQLTEIYRYEGVGDEGFALSDALKRSDTFLRLAGLLTMLLTLAAMAVISARFADMQRREVALFKALGQSRNVLVKRYAALMFTIVGLAGGVGLVFGHLALVGLATQLTQMMPNLEITLVPSAILLSLASVGGGCAMFAWRPFRFMLETPAASLIQGLQGQLPKPSMLWRVSQVAFVFALLAGFAQSLLLAALLLASGVIAIALVAIASQTTIRVLEKVGEKRSLGYRLAVRNLSRRVSQNRLLLSGFTLASLMVMSIFYARSDLIDQWRNQLPEGAANHFAMNIQQHQQHPFLQWLDAHQVNSSYMYPVIRGRLSAIAGEPVGQVVSKDDEMARRSIQRELSLTYRNDLPEGNEVIEGEFLTGSGQVSVESKLAERLNIKVGDMLDFDIAGQLASAKVSSLREVDWNSMRPNFYMIFSDDVLASFNASYLGSFYLSDTQKGIANQLIREFPTVTLISVDSVVQRLESVIKQSTMAMTVILVLVTAAAGLLLIAQIRAGLDARQRELITMQTLGASRQLLVKVTLLEFALLGLVAGLVAVIVTELLLGGLFMWVFKLSAQPHLMLWLIGPAFASSIITLTGWRQCRRMLREGALSRLRQSISGG</sequence>
<feature type="transmembrane region" description="Helical" evidence="6">
    <location>
        <begin position="741"/>
        <end position="765"/>
    </location>
</feature>
<dbReference type="EMBL" id="JAMQGP010000002">
    <property type="protein sequence ID" value="MCM2679327.1"/>
    <property type="molecule type" value="Genomic_DNA"/>
</dbReference>
<feature type="transmembrane region" description="Helical" evidence="6">
    <location>
        <begin position="397"/>
        <end position="430"/>
    </location>
</feature>
<keyword evidence="4 6" id="KW-1133">Transmembrane helix</keyword>
<evidence type="ECO:0000256" key="6">
    <source>
        <dbReference type="SAM" id="Phobius"/>
    </source>
</evidence>
<evidence type="ECO:0000313" key="9">
    <source>
        <dbReference type="Proteomes" id="UP001165393"/>
    </source>
</evidence>
<name>A0AA42B6Z4_9GAMM</name>
<comment type="caution">
    <text evidence="8">The sequence shown here is derived from an EMBL/GenBank/DDBJ whole genome shotgun (WGS) entry which is preliminary data.</text>
</comment>
<evidence type="ECO:0000256" key="2">
    <source>
        <dbReference type="ARBA" id="ARBA00022475"/>
    </source>
</evidence>
<feature type="transmembrane region" description="Helical" evidence="6">
    <location>
        <begin position="339"/>
        <end position="362"/>
    </location>
</feature>
<feature type="transmembrane region" description="Helical" evidence="6">
    <location>
        <begin position="16"/>
        <end position="39"/>
    </location>
</feature>
<organism evidence="8 9">
    <name type="scientific">Echinimonas agarilytica</name>
    <dbReference type="NCBI Taxonomy" id="1215918"/>
    <lineage>
        <taxon>Bacteria</taxon>
        <taxon>Pseudomonadati</taxon>
        <taxon>Pseudomonadota</taxon>
        <taxon>Gammaproteobacteria</taxon>
        <taxon>Alteromonadales</taxon>
        <taxon>Echinimonadaceae</taxon>
        <taxon>Echinimonas</taxon>
    </lineage>
</organism>
<keyword evidence="5 6" id="KW-0472">Membrane</keyword>
<dbReference type="PANTHER" id="PTHR30287">
    <property type="entry name" value="MEMBRANE COMPONENT OF PREDICTED ABC SUPERFAMILY METABOLITE UPTAKE TRANSPORTER"/>
    <property type="match status" value="1"/>
</dbReference>
<evidence type="ECO:0000259" key="7">
    <source>
        <dbReference type="Pfam" id="PF02687"/>
    </source>
</evidence>
<accession>A0AA42B6Z4</accession>
<comment type="subcellular location">
    <subcellularLocation>
        <location evidence="1">Cell membrane</location>
        <topology evidence="1">Multi-pass membrane protein</topology>
    </subcellularLocation>
</comment>
<keyword evidence="9" id="KW-1185">Reference proteome</keyword>
<evidence type="ECO:0000256" key="1">
    <source>
        <dbReference type="ARBA" id="ARBA00004651"/>
    </source>
</evidence>
<dbReference type="Proteomes" id="UP001165393">
    <property type="component" value="Unassembled WGS sequence"/>
</dbReference>
<feature type="transmembrane region" description="Helical" evidence="6">
    <location>
        <begin position="252"/>
        <end position="276"/>
    </location>
</feature>
<dbReference type="AlphaFoldDB" id="A0AA42B6Z4"/>
<proteinExistence type="predicted"/>
<feature type="transmembrane region" description="Helical" evidence="6">
    <location>
        <begin position="300"/>
        <end position="327"/>
    </location>
</feature>
<dbReference type="InterPro" id="IPR038766">
    <property type="entry name" value="Membrane_comp_ABC_pdt"/>
</dbReference>
<dbReference type="GO" id="GO:0005886">
    <property type="term" value="C:plasma membrane"/>
    <property type="evidence" value="ECO:0007669"/>
    <property type="project" value="UniProtKB-SubCell"/>
</dbReference>
<feature type="transmembrane region" description="Helical" evidence="6">
    <location>
        <begin position="465"/>
        <end position="483"/>
    </location>
</feature>